<dbReference type="AlphaFoldDB" id="A0A2J8UAY7"/>
<gene>
    <name evidence="1" type="ORF">CR201_G0029346</name>
</gene>
<evidence type="ECO:0000313" key="1">
    <source>
        <dbReference type="EMBL" id="PNJ42425.1"/>
    </source>
</evidence>
<protein>
    <submittedName>
        <fullName evidence="1">UMODL1 isoform 6</fullName>
    </submittedName>
</protein>
<dbReference type="EMBL" id="NDHI03003466">
    <property type="protein sequence ID" value="PNJ42425.1"/>
    <property type="molecule type" value="Genomic_DNA"/>
</dbReference>
<accession>A0A2J8UAY7</accession>
<comment type="caution">
    <text evidence="1">The sequence shown here is derived from an EMBL/GenBank/DDBJ whole genome shotgun (WGS) entry which is preliminary data.</text>
</comment>
<sequence>PVGSWYNVTILVKMDFKELQQVDPSLLNHMRLLHSLLVKGTAQLASKKLALKPHCLALVLPLISCVTLGHQRPATNGLHRPPPALSPWGRLHHSVTAATGPAAATACGR</sequence>
<organism evidence="1">
    <name type="scientific">Pongo abelii</name>
    <name type="common">Sumatran orangutan</name>
    <name type="synonym">Pongo pygmaeus abelii</name>
    <dbReference type="NCBI Taxonomy" id="9601"/>
    <lineage>
        <taxon>Eukaryota</taxon>
        <taxon>Metazoa</taxon>
        <taxon>Chordata</taxon>
        <taxon>Craniata</taxon>
        <taxon>Vertebrata</taxon>
        <taxon>Euteleostomi</taxon>
        <taxon>Mammalia</taxon>
        <taxon>Eutheria</taxon>
        <taxon>Euarchontoglires</taxon>
        <taxon>Primates</taxon>
        <taxon>Haplorrhini</taxon>
        <taxon>Catarrhini</taxon>
        <taxon>Hominidae</taxon>
        <taxon>Pongo</taxon>
    </lineage>
</organism>
<reference evidence="1" key="1">
    <citation type="submission" date="2017-12" db="EMBL/GenBank/DDBJ databases">
        <title>High-resolution comparative analysis of great ape genomes.</title>
        <authorList>
            <person name="Pollen A."/>
            <person name="Hastie A."/>
            <person name="Hormozdiari F."/>
            <person name="Dougherty M."/>
            <person name="Liu R."/>
            <person name="Chaisson M."/>
            <person name="Hoppe E."/>
            <person name="Hill C."/>
            <person name="Pang A."/>
            <person name="Hillier L."/>
            <person name="Baker C."/>
            <person name="Armstrong J."/>
            <person name="Shendure J."/>
            <person name="Paten B."/>
            <person name="Wilson R."/>
            <person name="Chao H."/>
            <person name="Schneider V."/>
            <person name="Ventura M."/>
            <person name="Kronenberg Z."/>
            <person name="Murali S."/>
            <person name="Gordon D."/>
            <person name="Cantsilieris S."/>
            <person name="Munson K."/>
            <person name="Nelson B."/>
            <person name="Raja A."/>
            <person name="Underwood J."/>
            <person name="Diekhans M."/>
            <person name="Fiddes I."/>
            <person name="Haussler D."/>
            <person name="Eichler E."/>
        </authorList>
    </citation>
    <scope>NUCLEOTIDE SEQUENCE [LARGE SCALE GENOMIC DNA]</scope>
    <source>
        <strain evidence="1">Susie</strain>
    </source>
</reference>
<proteinExistence type="predicted"/>
<feature type="non-terminal residue" evidence="1">
    <location>
        <position position="1"/>
    </location>
</feature>
<name>A0A2J8UAY7_PONAB</name>
<feature type="non-terminal residue" evidence="1">
    <location>
        <position position="109"/>
    </location>
</feature>